<keyword evidence="2" id="KW-1185">Reference proteome</keyword>
<accession>A0ACC0CH23</accession>
<sequence length="670" mass="72764">MEDSRKFFLKKRPNPQFDAKGGIKRGKWQNSSLEQSLEDSRTPETVYRILCQSKRIGSVIGKGGGIIKALREETQAKITVADPVPGSDDRVIVILSPSTKSARRKTIDNAEDNQDNKEDNIVMELHCAAQDALLKVHDRIVEEDIGGAESYSENEIVVTARLLVPNNMVGCLLGKKGDVIQRLRSETRANIRVLPADHLPSCALSSDELVQISGKPVIVKKALYEVSTLLHRNPRKDKPPLSFPLAHGTQNFHPPGPPTANMLPQGSSAWSRHNPNEQGRTKPWAERFRNEPSGFGPAEFDGFPPSRGGEAPIEFSLKILCPSAKIGGVIGKGGFNVRQLQQETGASIQVENVSPESDDRVIRASSIEALWDPRSQTIEAILHLQNKTSELNEKGIITTRLLVPSNKVGCILGQGGHVINEMRRRTQADIRVFSKEDKPKCASDDEELVQISGNYAVAKDALAEIASRLRMRCLRDASSKGEPAPTRSVSGFVPGGNFPGGGPLPSGATGVGSLGRYDHYKDGGGEYEPPSYPGPPTAIGYPGVNGDRRIRNDIADSIGGAGASNMSEIMGTRLKLHGHHAAGSEHLVDIRRSPGHLSGSHNMFPPFGSSSGHNSHNLQDPYQNFNTQQAVHQSINPSYPNFSPSLASYQNIPPQPTPYQNSSAQGSFRY</sequence>
<evidence type="ECO:0000313" key="2">
    <source>
        <dbReference type="Proteomes" id="UP001060085"/>
    </source>
</evidence>
<gene>
    <name evidence="1" type="ORF">M9H77_05505</name>
</gene>
<comment type="caution">
    <text evidence="1">The sequence shown here is derived from an EMBL/GenBank/DDBJ whole genome shotgun (WGS) entry which is preliminary data.</text>
</comment>
<dbReference type="EMBL" id="CM044701">
    <property type="protein sequence ID" value="KAI5684277.1"/>
    <property type="molecule type" value="Genomic_DNA"/>
</dbReference>
<name>A0ACC0CH23_CATRO</name>
<dbReference type="Proteomes" id="UP001060085">
    <property type="component" value="Linkage Group LG01"/>
</dbReference>
<proteinExistence type="predicted"/>
<evidence type="ECO:0000313" key="1">
    <source>
        <dbReference type="EMBL" id="KAI5684277.1"/>
    </source>
</evidence>
<protein>
    <submittedName>
        <fullName evidence="1">Uncharacterized protein</fullName>
    </submittedName>
</protein>
<reference evidence="2" key="1">
    <citation type="journal article" date="2023" name="Nat. Plants">
        <title>Single-cell RNA sequencing provides a high-resolution roadmap for understanding the multicellular compartmentation of specialized metabolism.</title>
        <authorList>
            <person name="Sun S."/>
            <person name="Shen X."/>
            <person name="Li Y."/>
            <person name="Li Y."/>
            <person name="Wang S."/>
            <person name="Li R."/>
            <person name="Zhang H."/>
            <person name="Shen G."/>
            <person name="Guo B."/>
            <person name="Wei J."/>
            <person name="Xu J."/>
            <person name="St-Pierre B."/>
            <person name="Chen S."/>
            <person name="Sun C."/>
        </authorList>
    </citation>
    <scope>NUCLEOTIDE SEQUENCE [LARGE SCALE GENOMIC DNA]</scope>
</reference>
<organism evidence="1 2">
    <name type="scientific">Catharanthus roseus</name>
    <name type="common">Madagascar periwinkle</name>
    <name type="synonym">Vinca rosea</name>
    <dbReference type="NCBI Taxonomy" id="4058"/>
    <lineage>
        <taxon>Eukaryota</taxon>
        <taxon>Viridiplantae</taxon>
        <taxon>Streptophyta</taxon>
        <taxon>Embryophyta</taxon>
        <taxon>Tracheophyta</taxon>
        <taxon>Spermatophyta</taxon>
        <taxon>Magnoliopsida</taxon>
        <taxon>eudicotyledons</taxon>
        <taxon>Gunneridae</taxon>
        <taxon>Pentapetalae</taxon>
        <taxon>asterids</taxon>
        <taxon>lamiids</taxon>
        <taxon>Gentianales</taxon>
        <taxon>Apocynaceae</taxon>
        <taxon>Rauvolfioideae</taxon>
        <taxon>Vinceae</taxon>
        <taxon>Catharanthinae</taxon>
        <taxon>Catharanthus</taxon>
    </lineage>
</organism>